<name>A0A1E7YL52_9PROT</name>
<keyword evidence="3" id="KW-0378">Hydrolase</keyword>
<dbReference type="RefSeq" id="WP_070114648.1">
    <property type="nucleotide sequence ID" value="NZ_LZYE01000266.1"/>
</dbReference>
<dbReference type="Gene3D" id="3.90.320.10">
    <property type="match status" value="1"/>
</dbReference>
<dbReference type="InterPro" id="IPR011335">
    <property type="entry name" value="Restrct_endonuc-II-like"/>
</dbReference>
<dbReference type="PANTHER" id="PTHR46609:SF6">
    <property type="entry name" value="EXONUCLEASE, PHAGE-TYPE_RECB, C-TERMINAL DOMAIN-CONTAINING PROTEIN-RELATED"/>
    <property type="match status" value="1"/>
</dbReference>
<feature type="coiled-coil region" evidence="1">
    <location>
        <begin position="227"/>
        <end position="254"/>
    </location>
</feature>
<evidence type="ECO:0000256" key="1">
    <source>
        <dbReference type="SAM" id="Coils"/>
    </source>
</evidence>
<dbReference type="InterPro" id="IPR019080">
    <property type="entry name" value="YqaJ_viral_recombinase"/>
</dbReference>
<feature type="domain" description="YqaJ viral recombinase" evidence="2">
    <location>
        <begin position="16"/>
        <end position="149"/>
    </location>
</feature>
<dbReference type="Pfam" id="PF09588">
    <property type="entry name" value="YqaJ"/>
    <property type="match status" value="1"/>
</dbReference>
<gene>
    <name evidence="3" type="ORF">BAE27_10835</name>
</gene>
<dbReference type="SUPFAM" id="SSF52980">
    <property type="entry name" value="Restriction endonuclease-like"/>
    <property type="match status" value="1"/>
</dbReference>
<evidence type="ECO:0000313" key="3">
    <source>
        <dbReference type="EMBL" id="OFC32308.1"/>
    </source>
</evidence>
<evidence type="ECO:0000313" key="4">
    <source>
        <dbReference type="Proteomes" id="UP000175616"/>
    </source>
</evidence>
<sequence length="314" mass="35310">MRALKLVSTKTLSREEWLQWRHKGIGSSDAAAAVGKSPYTSPLALWLEKTGRKAAEDLSQKEAVRWGTLLEPLIAQAYAEQTGKKVRRVNAILQHPEHPYLLANLDRVVEGGGILEIKTAGLRSQGLWEEGIPEHYRIQVLHQLLVTGKSWAEVAVLIGGQEFRTYRIEPEGGELSELLQAEQAFWQHVRDDTPPEADGSESSGKALQWLYPRSTATLVDYTDHAAMNALFRELLQARAKRKAAEVQEAILEQRMKESLGDAEGAVFELGKVLWKSSKDSRTLDTQKLIQEHPEWAEPYRITKPGSRRFTVQAE</sequence>
<keyword evidence="3" id="KW-0255">Endonuclease</keyword>
<dbReference type="Proteomes" id="UP000175616">
    <property type="component" value="Unassembled WGS sequence"/>
</dbReference>
<organism evidence="3 4">
    <name type="scientific">Acidithiobacillus caldus</name>
    <dbReference type="NCBI Taxonomy" id="33059"/>
    <lineage>
        <taxon>Bacteria</taxon>
        <taxon>Pseudomonadati</taxon>
        <taxon>Pseudomonadota</taxon>
        <taxon>Acidithiobacillia</taxon>
        <taxon>Acidithiobacillales</taxon>
        <taxon>Acidithiobacillaceae</taxon>
        <taxon>Acidithiobacillus</taxon>
    </lineage>
</organism>
<reference evidence="3 4" key="1">
    <citation type="submission" date="2016-06" db="EMBL/GenBank/DDBJ databases">
        <title>Gene turnover analysis identifies the evolutionary adaptation of the extremophile Acidithiobacillus caldus.</title>
        <authorList>
            <person name="Zhang X."/>
        </authorList>
    </citation>
    <scope>NUCLEOTIDE SEQUENCE [LARGE SCALE GENOMIC DNA]</scope>
    <source>
        <strain evidence="3 4">DX</strain>
    </source>
</reference>
<keyword evidence="1" id="KW-0175">Coiled coil</keyword>
<protein>
    <submittedName>
        <fullName evidence="3">Endonuclease</fullName>
    </submittedName>
</protein>
<dbReference type="InterPro" id="IPR011604">
    <property type="entry name" value="PDDEXK-like_dom_sf"/>
</dbReference>
<accession>A0A1E7YL52</accession>
<proteinExistence type="predicted"/>
<dbReference type="AlphaFoldDB" id="A0A1E7YL52"/>
<dbReference type="GO" id="GO:0004519">
    <property type="term" value="F:endonuclease activity"/>
    <property type="evidence" value="ECO:0007669"/>
    <property type="project" value="UniProtKB-KW"/>
</dbReference>
<dbReference type="PANTHER" id="PTHR46609">
    <property type="entry name" value="EXONUCLEASE, PHAGE-TYPE/RECB, C-TERMINAL DOMAIN-CONTAINING PROTEIN"/>
    <property type="match status" value="1"/>
</dbReference>
<dbReference type="NCBIfam" id="TIGR03033">
    <property type="entry name" value="phage_rel_nuc"/>
    <property type="match status" value="1"/>
</dbReference>
<dbReference type="InterPro" id="IPR017482">
    <property type="entry name" value="Lambda-type_endonuclease"/>
</dbReference>
<dbReference type="InterPro" id="IPR051703">
    <property type="entry name" value="NF-kappa-B_Signaling_Reg"/>
</dbReference>
<evidence type="ECO:0000259" key="2">
    <source>
        <dbReference type="Pfam" id="PF09588"/>
    </source>
</evidence>
<comment type="caution">
    <text evidence="3">The sequence shown here is derived from an EMBL/GenBank/DDBJ whole genome shotgun (WGS) entry which is preliminary data.</text>
</comment>
<dbReference type="EMBL" id="LZYE01000266">
    <property type="protein sequence ID" value="OFC32308.1"/>
    <property type="molecule type" value="Genomic_DNA"/>
</dbReference>
<keyword evidence="3" id="KW-0540">Nuclease</keyword>